<protein>
    <submittedName>
        <fullName evidence="2">Nucleotide exchange factor GrpE</fullName>
    </submittedName>
</protein>
<dbReference type="Pfam" id="PF01025">
    <property type="entry name" value="GrpE"/>
    <property type="match status" value="1"/>
</dbReference>
<proteinExistence type="predicted"/>
<accession>A0AA45L5P7</accession>
<organism evidence="2 3">
    <name type="scientific">Actinosynnema pretiosum subsp. pretiosum</name>
    <dbReference type="NCBI Taxonomy" id="103721"/>
    <lineage>
        <taxon>Bacteria</taxon>
        <taxon>Bacillati</taxon>
        <taxon>Actinomycetota</taxon>
        <taxon>Actinomycetes</taxon>
        <taxon>Pseudonocardiales</taxon>
        <taxon>Pseudonocardiaceae</taxon>
        <taxon>Actinosynnema</taxon>
    </lineage>
</organism>
<dbReference type="Proteomes" id="UP000677152">
    <property type="component" value="Chromosome"/>
</dbReference>
<reference evidence="2" key="1">
    <citation type="submission" date="2021-04" db="EMBL/GenBank/DDBJ databases">
        <title>Genomic sequence of Actinosynnema pretiosum subsp. pretiosum ATCC 31280 (C-14919).</title>
        <authorList>
            <person name="Bai L."/>
            <person name="Wang X."/>
            <person name="Xiao Y."/>
        </authorList>
    </citation>
    <scope>NUCLEOTIDE SEQUENCE</scope>
    <source>
        <strain evidence="2">ATCC 31280</strain>
    </source>
</reference>
<name>A0AA45L5P7_9PSEU</name>
<dbReference type="GO" id="GO:0051087">
    <property type="term" value="F:protein-folding chaperone binding"/>
    <property type="evidence" value="ECO:0007669"/>
    <property type="project" value="InterPro"/>
</dbReference>
<sequence length="162" mass="17857">MEEEIAEALAGINSELTGLHAQSKFLNEALDRLHTENDRLRNAEAQRGLQPVLRELVKLADDWRSRRAALDGEDGAAPLRLCDEIVEDVTLLLERQGVDEFHAEVGAAFDRREQQSVGVLPTDAPDLDGTIAEVRRPGYLLGAKVVRFAQVVVFKLTPPPAP</sequence>
<dbReference type="EMBL" id="CP073249">
    <property type="protein sequence ID" value="QUF03861.1"/>
    <property type="molecule type" value="Genomic_DNA"/>
</dbReference>
<dbReference type="AlphaFoldDB" id="A0AA45L5P7"/>
<dbReference type="GO" id="GO:0042803">
    <property type="term" value="F:protein homodimerization activity"/>
    <property type="evidence" value="ECO:0007669"/>
    <property type="project" value="InterPro"/>
</dbReference>
<dbReference type="Gene3D" id="2.30.22.10">
    <property type="entry name" value="Head domain of nucleotide exchange factor GrpE"/>
    <property type="match status" value="1"/>
</dbReference>
<evidence type="ECO:0000313" key="2">
    <source>
        <dbReference type="EMBL" id="QUF03861.1"/>
    </source>
</evidence>
<dbReference type="GO" id="GO:0006457">
    <property type="term" value="P:protein folding"/>
    <property type="evidence" value="ECO:0007669"/>
    <property type="project" value="InterPro"/>
</dbReference>
<evidence type="ECO:0000313" key="3">
    <source>
        <dbReference type="Proteomes" id="UP000677152"/>
    </source>
</evidence>
<dbReference type="InterPro" id="IPR000740">
    <property type="entry name" value="GrpE"/>
</dbReference>
<gene>
    <name evidence="2" type="primary">grpE</name>
    <name evidence="2" type="ORF">KCV87_31610</name>
</gene>
<dbReference type="SUPFAM" id="SSF51064">
    <property type="entry name" value="Head domain of nucleotide exchange factor GrpE"/>
    <property type="match status" value="1"/>
</dbReference>
<evidence type="ECO:0000256" key="1">
    <source>
        <dbReference type="ARBA" id="ARBA00023186"/>
    </source>
</evidence>
<dbReference type="InterPro" id="IPR009012">
    <property type="entry name" value="GrpE_head"/>
</dbReference>
<dbReference type="GO" id="GO:0000774">
    <property type="term" value="F:adenyl-nucleotide exchange factor activity"/>
    <property type="evidence" value="ECO:0007669"/>
    <property type="project" value="InterPro"/>
</dbReference>
<keyword evidence="1" id="KW-0143">Chaperone</keyword>